<feature type="transmembrane region" description="Helical" evidence="9">
    <location>
        <begin position="154"/>
        <end position="180"/>
    </location>
</feature>
<dbReference type="InterPro" id="IPR003594">
    <property type="entry name" value="HATPase_dom"/>
</dbReference>
<keyword evidence="8" id="KW-0175">Coiled coil</keyword>
<dbReference type="SUPFAM" id="SSF55874">
    <property type="entry name" value="ATPase domain of HSP90 chaperone/DNA topoisomerase II/histidine kinase"/>
    <property type="match status" value="1"/>
</dbReference>
<dbReference type="CDD" id="cd06225">
    <property type="entry name" value="HAMP"/>
    <property type="match status" value="1"/>
</dbReference>
<dbReference type="EC" id="2.7.13.3" evidence="2"/>
<evidence type="ECO:0000256" key="5">
    <source>
        <dbReference type="ARBA" id="ARBA00022741"/>
    </source>
</evidence>
<organism evidence="12">
    <name type="scientific">marine metagenome</name>
    <dbReference type="NCBI Taxonomy" id="408172"/>
    <lineage>
        <taxon>unclassified sequences</taxon>
        <taxon>metagenomes</taxon>
        <taxon>ecological metagenomes</taxon>
    </lineage>
</organism>
<name>A0A381YBE8_9ZZZZ</name>
<feature type="coiled-coil region" evidence="8">
    <location>
        <begin position="253"/>
        <end position="301"/>
    </location>
</feature>
<dbReference type="SMART" id="SM00304">
    <property type="entry name" value="HAMP"/>
    <property type="match status" value="1"/>
</dbReference>
<feature type="transmembrane region" description="Helical" evidence="9">
    <location>
        <begin position="22"/>
        <end position="43"/>
    </location>
</feature>
<dbReference type="GO" id="GO:0007165">
    <property type="term" value="P:signal transduction"/>
    <property type="evidence" value="ECO:0007669"/>
    <property type="project" value="InterPro"/>
</dbReference>
<evidence type="ECO:0000313" key="12">
    <source>
        <dbReference type="EMBL" id="SVA74314.1"/>
    </source>
</evidence>
<evidence type="ECO:0000256" key="6">
    <source>
        <dbReference type="ARBA" id="ARBA00022777"/>
    </source>
</evidence>
<dbReference type="Pfam" id="PF17149">
    <property type="entry name" value="CHASE5"/>
    <property type="match status" value="1"/>
</dbReference>
<dbReference type="PANTHER" id="PTHR41523:SF8">
    <property type="entry name" value="ETHYLENE RESPONSE SENSOR PROTEIN"/>
    <property type="match status" value="1"/>
</dbReference>
<keyword evidence="4" id="KW-0808">Transferase</keyword>
<keyword evidence="7" id="KW-0067">ATP-binding</keyword>
<dbReference type="InterPro" id="IPR033414">
    <property type="entry name" value="Sensor_dom"/>
</dbReference>
<evidence type="ECO:0000256" key="8">
    <source>
        <dbReference type="SAM" id="Coils"/>
    </source>
</evidence>
<dbReference type="InterPro" id="IPR011495">
    <property type="entry name" value="Sig_transdc_His_kin_sub2_dim/P"/>
</dbReference>
<protein>
    <recommendedName>
        <fullName evidence="2">histidine kinase</fullName>
        <ecNumber evidence="2">2.7.13.3</ecNumber>
    </recommendedName>
</protein>
<accession>A0A381YBE8</accession>
<dbReference type="PANTHER" id="PTHR41523">
    <property type="entry name" value="TWO-COMPONENT SYSTEM SENSOR PROTEIN"/>
    <property type="match status" value="1"/>
</dbReference>
<dbReference type="GO" id="GO:0016020">
    <property type="term" value="C:membrane"/>
    <property type="evidence" value="ECO:0007669"/>
    <property type="project" value="InterPro"/>
</dbReference>
<dbReference type="AlphaFoldDB" id="A0A381YBE8"/>
<evidence type="ECO:0000256" key="3">
    <source>
        <dbReference type="ARBA" id="ARBA00022553"/>
    </source>
</evidence>
<comment type="catalytic activity">
    <reaction evidence="1">
        <text>ATP + protein L-histidine = ADP + protein N-phospho-L-histidine.</text>
        <dbReference type="EC" id="2.7.13.3"/>
    </reaction>
</comment>
<dbReference type="GO" id="GO:0004673">
    <property type="term" value="F:protein histidine kinase activity"/>
    <property type="evidence" value="ECO:0007669"/>
    <property type="project" value="UniProtKB-EC"/>
</dbReference>
<keyword evidence="9" id="KW-0472">Membrane</keyword>
<evidence type="ECO:0000256" key="9">
    <source>
        <dbReference type="SAM" id="Phobius"/>
    </source>
</evidence>
<evidence type="ECO:0000259" key="10">
    <source>
        <dbReference type="PROSITE" id="PS50109"/>
    </source>
</evidence>
<feature type="domain" description="HAMP" evidence="11">
    <location>
        <begin position="178"/>
        <end position="233"/>
    </location>
</feature>
<evidence type="ECO:0000259" key="11">
    <source>
        <dbReference type="PROSITE" id="PS50885"/>
    </source>
</evidence>
<dbReference type="PROSITE" id="PS50885">
    <property type="entry name" value="HAMP"/>
    <property type="match status" value="1"/>
</dbReference>
<dbReference type="Gene3D" id="3.30.565.10">
    <property type="entry name" value="Histidine kinase-like ATPase, C-terminal domain"/>
    <property type="match status" value="1"/>
</dbReference>
<dbReference type="Pfam" id="PF02518">
    <property type="entry name" value="HATPase_c"/>
    <property type="match status" value="1"/>
</dbReference>
<dbReference type="SMART" id="SM00387">
    <property type="entry name" value="HATPase_c"/>
    <property type="match status" value="1"/>
</dbReference>
<reference evidence="12" key="1">
    <citation type="submission" date="2018-05" db="EMBL/GenBank/DDBJ databases">
        <authorList>
            <person name="Lanie J.A."/>
            <person name="Ng W.-L."/>
            <person name="Kazmierczak K.M."/>
            <person name="Andrzejewski T.M."/>
            <person name="Davidsen T.M."/>
            <person name="Wayne K.J."/>
            <person name="Tettelin H."/>
            <person name="Glass J.I."/>
            <person name="Rusch D."/>
            <person name="Podicherti R."/>
            <person name="Tsui H.-C.T."/>
            <person name="Winkler M.E."/>
        </authorList>
    </citation>
    <scope>NUCLEOTIDE SEQUENCE</scope>
</reference>
<dbReference type="EMBL" id="UINC01017822">
    <property type="protein sequence ID" value="SVA74314.1"/>
    <property type="molecule type" value="Genomic_DNA"/>
</dbReference>
<evidence type="ECO:0000256" key="2">
    <source>
        <dbReference type="ARBA" id="ARBA00012438"/>
    </source>
</evidence>
<keyword evidence="3" id="KW-0597">Phosphoprotein</keyword>
<keyword evidence="6" id="KW-0418">Kinase</keyword>
<keyword evidence="9" id="KW-1133">Transmembrane helix</keyword>
<proteinExistence type="predicted"/>
<gene>
    <name evidence="12" type="ORF">METZ01_LOCUS127168</name>
</gene>
<evidence type="ECO:0000256" key="1">
    <source>
        <dbReference type="ARBA" id="ARBA00000085"/>
    </source>
</evidence>
<dbReference type="Pfam" id="PF07568">
    <property type="entry name" value="HisKA_2"/>
    <property type="match status" value="1"/>
</dbReference>
<feature type="domain" description="Histidine kinase" evidence="10">
    <location>
        <begin position="301"/>
        <end position="493"/>
    </location>
</feature>
<dbReference type="Gene3D" id="6.10.340.10">
    <property type="match status" value="1"/>
</dbReference>
<dbReference type="InterPro" id="IPR036890">
    <property type="entry name" value="HATPase_C_sf"/>
</dbReference>
<sequence>MNKFISSTFQRLFDFEPISSRLIVYILLASSLITLLGTGYQLYTDFRRDVDQIEERMSQIQSSYLRGIVNSLWMTDLRQAEVLLEGVMQLPDIEYAEIHSPEGVLLIQGELIEDQFLENRFPLRYTHQSEVFDLGELRLLASLNDVYARLWERLLIILLTQGIKTFLISGFIFVLVQFLITRHLSTMARYAHEVTPEKLDAPLVLLRHQRKDELNEVVVAFNRMRKSLQDYYHQLHSELTRRTSAEKELLGYKNTLEEQVVERTDELRSANQKLREENRERTQAETRLKSSLQEKEVLLQEVHHRVKNNMQIISSMLRLQFRNIHDEQLATLMRDLQQRIQIMSMVHEKLYQSTSLSHIDLPDFISHLSEELLSSFGITSDQVSLNLDLDPVALNVNYTIPCGLIINELITNSLKYAFTEGRKGRLSIKLKILAGKRIFLAVDDDGPGLPPDLNWQNSHSTGMRLIHILSQQLKGEYSLKNNNGTCFELIFQE</sequence>
<dbReference type="InterPro" id="IPR005467">
    <property type="entry name" value="His_kinase_dom"/>
</dbReference>
<dbReference type="GO" id="GO:0005524">
    <property type="term" value="F:ATP binding"/>
    <property type="evidence" value="ECO:0007669"/>
    <property type="project" value="UniProtKB-KW"/>
</dbReference>
<dbReference type="PROSITE" id="PS50109">
    <property type="entry name" value="HIS_KIN"/>
    <property type="match status" value="1"/>
</dbReference>
<keyword evidence="9" id="KW-0812">Transmembrane</keyword>
<evidence type="ECO:0000256" key="7">
    <source>
        <dbReference type="ARBA" id="ARBA00022840"/>
    </source>
</evidence>
<dbReference type="InterPro" id="IPR003660">
    <property type="entry name" value="HAMP_dom"/>
</dbReference>
<keyword evidence="5" id="KW-0547">Nucleotide-binding</keyword>
<evidence type="ECO:0000256" key="4">
    <source>
        <dbReference type="ARBA" id="ARBA00022679"/>
    </source>
</evidence>
<dbReference type="SUPFAM" id="SSF158472">
    <property type="entry name" value="HAMP domain-like"/>
    <property type="match status" value="1"/>
</dbReference>